<gene>
    <name evidence="5" type="ORF">A2931_01955</name>
</gene>
<dbReference type="GO" id="GO:0005840">
    <property type="term" value="C:ribosome"/>
    <property type="evidence" value="ECO:0007669"/>
    <property type="project" value="UniProtKB-KW"/>
</dbReference>
<dbReference type="Proteomes" id="UP000177486">
    <property type="component" value="Unassembled WGS sequence"/>
</dbReference>
<protein>
    <recommendedName>
        <fullName evidence="4">50S ribosomal protein L23</fullName>
    </recommendedName>
</protein>
<proteinExistence type="inferred from homology"/>
<dbReference type="InterPro" id="IPR012678">
    <property type="entry name" value="Ribosomal_uL23/eL15/eS24_sf"/>
</dbReference>
<evidence type="ECO:0000256" key="3">
    <source>
        <dbReference type="ARBA" id="ARBA00023274"/>
    </source>
</evidence>
<evidence type="ECO:0000256" key="2">
    <source>
        <dbReference type="ARBA" id="ARBA00022980"/>
    </source>
</evidence>
<reference evidence="5 6" key="1">
    <citation type="journal article" date="2016" name="Nat. Commun.">
        <title>Thousands of microbial genomes shed light on interconnected biogeochemical processes in an aquifer system.</title>
        <authorList>
            <person name="Anantharaman K."/>
            <person name="Brown C.T."/>
            <person name="Hug L.A."/>
            <person name="Sharon I."/>
            <person name="Castelle C.J."/>
            <person name="Probst A.J."/>
            <person name="Thomas B.C."/>
            <person name="Singh A."/>
            <person name="Wilkins M.J."/>
            <person name="Karaoz U."/>
            <person name="Brodie E.L."/>
            <person name="Williams K.H."/>
            <person name="Hubbard S.S."/>
            <person name="Banfield J.F."/>
        </authorList>
    </citation>
    <scope>NUCLEOTIDE SEQUENCE [LARGE SCALE GENOMIC DNA]</scope>
</reference>
<dbReference type="GO" id="GO:0003735">
    <property type="term" value="F:structural constituent of ribosome"/>
    <property type="evidence" value="ECO:0007669"/>
    <property type="project" value="InterPro"/>
</dbReference>
<organism evidence="5 6">
    <name type="scientific">Candidatus Niyogibacteria bacterium RIFCSPLOWO2_01_FULL_45_48</name>
    <dbReference type="NCBI Taxonomy" id="1801724"/>
    <lineage>
        <taxon>Bacteria</taxon>
        <taxon>Candidatus Niyogiibacteriota</taxon>
    </lineage>
</organism>
<dbReference type="Pfam" id="PF00276">
    <property type="entry name" value="Ribosomal_L23"/>
    <property type="match status" value="1"/>
</dbReference>
<dbReference type="Gene3D" id="3.30.70.330">
    <property type="match status" value="1"/>
</dbReference>
<dbReference type="EMBL" id="MHMQ01000014">
    <property type="protein sequence ID" value="OGZ30748.1"/>
    <property type="molecule type" value="Genomic_DNA"/>
</dbReference>
<sequence>MSERGVYVFRVAGRSRKPEIKKAVEELYKVKVEKVNIVSVPFRLRRVGRKIGRRPGYKKASVRLVSGHKIEFI</sequence>
<evidence type="ECO:0000256" key="1">
    <source>
        <dbReference type="ARBA" id="ARBA00006700"/>
    </source>
</evidence>
<keyword evidence="2 5" id="KW-0689">Ribosomal protein</keyword>
<dbReference type="AlphaFoldDB" id="A0A1G2EZN5"/>
<evidence type="ECO:0000313" key="5">
    <source>
        <dbReference type="EMBL" id="OGZ30748.1"/>
    </source>
</evidence>
<dbReference type="GO" id="GO:1990904">
    <property type="term" value="C:ribonucleoprotein complex"/>
    <property type="evidence" value="ECO:0007669"/>
    <property type="project" value="UniProtKB-KW"/>
</dbReference>
<dbReference type="GO" id="GO:0006412">
    <property type="term" value="P:translation"/>
    <property type="evidence" value="ECO:0007669"/>
    <property type="project" value="InterPro"/>
</dbReference>
<name>A0A1G2EZN5_9BACT</name>
<dbReference type="InterPro" id="IPR012677">
    <property type="entry name" value="Nucleotide-bd_a/b_plait_sf"/>
</dbReference>
<evidence type="ECO:0000256" key="4">
    <source>
        <dbReference type="ARBA" id="ARBA00035481"/>
    </source>
</evidence>
<accession>A0A1G2EZN5</accession>
<evidence type="ECO:0000313" key="6">
    <source>
        <dbReference type="Proteomes" id="UP000177486"/>
    </source>
</evidence>
<comment type="similarity">
    <text evidence="1">Belongs to the universal ribosomal protein uL23 family.</text>
</comment>
<comment type="caution">
    <text evidence="5">The sequence shown here is derived from an EMBL/GenBank/DDBJ whole genome shotgun (WGS) entry which is preliminary data.</text>
</comment>
<dbReference type="InterPro" id="IPR013025">
    <property type="entry name" value="Ribosomal_uL23-like"/>
</dbReference>
<dbReference type="SUPFAM" id="SSF54189">
    <property type="entry name" value="Ribosomal proteins S24e, L23 and L15e"/>
    <property type="match status" value="1"/>
</dbReference>
<keyword evidence="3" id="KW-0687">Ribonucleoprotein</keyword>